<feature type="transmembrane region" description="Helical" evidence="1">
    <location>
        <begin position="123"/>
        <end position="145"/>
    </location>
</feature>
<dbReference type="Proteomes" id="UP000078200">
    <property type="component" value="Unassembled WGS sequence"/>
</dbReference>
<dbReference type="AlphaFoldDB" id="A0A1A9VLS0"/>
<protein>
    <submittedName>
        <fullName evidence="2">Uncharacterized protein</fullName>
    </submittedName>
</protein>
<keyword evidence="1" id="KW-1133">Transmembrane helix</keyword>
<dbReference type="EnsemblMetazoa" id="GAUT041048-RA">
    <property type="protein sequence ID" value="GAUT041048-PA"/>
    <property type="gene ID" value="GAUT041048"/>
</dbReference>
<keyword evidence="3" id="KW-1185">Reference proteome</keyword>
<accession>A0A1A9VLS0</accession>
<name>A0A1A9VLS0_GLOAU</name>
<sequence length="158" mass="17510">MITVILKNGYQPAKSVHTGNAMILLPVTHVFNVVPDVKHELWMKSTLGSMCHLGCCNAIPAMAFIIIIQSSPRIATKPSEIACHDIDIGFMHSACLSFIFICIIFLELNIFTFKVKSFHKTRLAINVIMFIYALSLLVLSGLLTARKVDMEVDSDTLA</sequence>
<feature type="transmembrane region" description="Helical" evidence="1">
    <location>
        <begin position="88"/>
        <end position="111"/>
    </location>
</feature>
<evidence type="ECO:0000313" key="3">
    <source>
        <dbReference type="Proteomes" id="UP000078200"/>
    </source>
</evidence>
<keyword evidence="1" id="KW-0472">Membrane</keyword>
<keyword evidence="1" id="KW-0812">Transmembrane</keyword>
<feature type="transmembrane region" description="Helical" evidence="1">
    <location>
        <begin position="47"/>
        <end position="68"/>
    </location>
</feature>
<reference evidence="2" key="1">
    <citation type="submission" date="2020-05" db="UniProtKB">
        <authorList>
            <consortium name="EnsemblMetazoa"/>
        </authorList>
    </citation>
    <scope>IDENTIFICATION</scope>
    <source>
        <strain evidence="2">TTRI</strain>
    </source>
</reference>
<organism evidence="2 3">
    <name type="scientific">Glossina austeni</name>
    <name type="common">Savannah tsetse fly</name>
    <dbReference type="NCBI Taxonomy" id="7395"/>
    <lineage>
        <taxon>Eukaryota</taxon>
        <taxon>Metazoa</taxon>
        <taxon>Ecdysozoa</taxon>
        <taxon>Arthropoda</taxon>
        <taxon>Hexapoda</taxon>
        <taxon>Insecta</taxon>
        <taxon>Pterygota</taxon>
        <taxon>Neoptera</taxon>
        <taxon>Endopterygota</taxon>
        <taxon>Diptera</taxon>
        <taxon>Brachycera</taxon>
        <taxon>Muscomorpha</taxon>
        <taxon>Hippoboscoidea</taxon>
        <taxon>Glossinidae</taxon>
        <taxon>Glossina</taxon>
    </lineage>
</organism>
<evidence type="ECO:0000313" key="2">
    <source>
        <dbReference type="EnsemblMetazoa" id="GAUT041048-PA"/>
    </source>
</evidence>
<evidence type="ECO:0000256" key="1">
    <source>
        <dbReference type="SAM" id="Phobius"/>
    </source>
</evidence>
<dbReference type="VEuPathDB" id="VectorBase:GAUT041048"/>
<proteinExistence type="predicted"/>